<feature type="compositionally biased region" description="Basic and acidic residues" evidence="1">
    <location>
        <begin position="22"/>
        <end position="40"/>
    </location>
</feature>
<evidence type="ECO:0000256" key="1">
    <source>
        <dbReference type="SAM" id="MobiDB-lite"/>
    </source>
</evidence>
<feature type="region of interest" description="Disordered" evidence="1">
    <location>
        <begin position="1"/>
        <end position="56"/>
    </location>
</feature>
<protein>
    <submittedName>
        <fullName evidence="2">Uncharacterized protein</fullName>
    </submittedName>
</protein>
<dbReference type="OrthoDB" id="5372011at2759"/>
<dbReference type="AlphaFoldDB" id="A0A367LSQ6"/>
<comment type="caution">
    <text evidence="2">The sequence shown here is derived from an EMBL/GenBank/DDBJ whole genome shotgun (WGS) entry which is preliminary data.</text>
</comment>
<keyword evidence="3" id="KW-1185">Reference proteome</keyword>
<proteinExistence type="predicted"/>
<sequence>MNPPQPSTTPSPPSSSSSCEVVTERMRDRQARGKDPYKDDADAEDEDDGAIGKGIVSEPFECRERKAYALSILDRPEQLMMFAQSTNDSIPSQRLRFTSILAGFDPIPMAGSGTYRPACSSSAAQQQKKKQPSSSGKGKKARRDAEAAELPCPTSKQVDDEVKNSGFQQEAHE</sequence>
<evidence type="ECO:0000313" key="2">
    <source>
        <dbReference type="EMBL" id="RCI17439.1"/>
    </source>
</evidence>
<name>A0A367LSQ6_9HYPO</name>
<dbReference type="EMBL" id="LKCN02000001">
    <property type="protein sequence ID" value="RCI17439.1"/>
    <property type="molecule type" value="Genomic_DNA"/>
</dbReference>
<reference evidence="2 3" key="1">
    <citation type="journal article" date="2015" name="BMC Genomics">
        <title>Insights from the genome of Ophiocordyceps polyrhachis-furcata to pathogenicity and host specificity in insect fungi.</title>
        <authorList>
            <person name="Wichadakul D."/>
            <person name="Kobmoo N."/>
            <person name="Ingsriswang S."/>
            <person name="Tangphatsornruang S."/>
            <person name="Chantasingh D."/>
            <person name="Luangsa-ard J.J."/>
            <person name="Eurwilaichitr L."/>
        </authorList>
    </citation>
    <scope>NUCLEOTIDE SEQUENCE [LARGE SCALE GENOMIC DNA]</scope>
    <source>
        <strain evidence="2 3">BCC 54312</strain>
    </source>
</reference>
<accession>A0A367LSQ6</accession>
<feature type="compositionally biased region" description="Basic residues" evidence="1">
    <location>
        <begin position="127"/>
        <end position="142"/>
    </location>
</feature>
<feature type="region of interest" description="Disordered" evidence="1">
    <location>
        <begin position="106"/>
        <end position="173"/>
    </location>
</feature>
<feature type="compositionally biased region" description="Low complexity" evidence="1">
    <location>
        <begin position="117"/>
        <end position="126"/>
    </location>
</feature>
<evidence type="ECO:0000313" key="3">
    <source>
        <dbReference type="Proteomes" id="UP000253664"/>
    </source>
</evidence>
<dbReference type="Proteomes" id="UP000253664">
    <property type="component" value="Unassembled WGS sequence"/>
</dbReference>
<gene>
    <name evidence="2" type="ORF">L249_2428</name>
</gene>
<organism evidence="2 3">
    <name type="scientific">Ophiocordyceps polyrhachis-furcata BCC 54312</name>
    <dbReference type="NCBI Taxonomy" id="1330021"/>
    <lineage>
        <taxon>Eukaryota</taxon>
        <taxon>Fungi</taxon>
        <taxon>Dikarya</taxon>
        <taxon>Ascomycota</taxon>
        <taxon>Pezizomycotina</taxon>
        <taxon>Sordariomycetes</taxon>
        <taxon>Hypocreomycetidae</taxon>
        <taxon>Hypocreales</taxon>
        <taxon>Ophiocordycipitaceae</taxon>
        <taxon>Ophiocordyceps</taxon>
    </lineage>
</organism>
<feature type="compositionally biased region" description="Pro residues" evidence="1">
    <location>
        <begin position="1"/>
        <end position="13"/>
    </location>
</feature>